<dbReference type="RefSeq" id="WP_212537593.1">
    <property type="nucleotide sequence ID" value="NZ_JAGTUU010000006.1"/>
</dbReference>
<dbReference type="NCBIfam" id="TIGR01509">
    <property type="entry name" value="HAD-SF-IA-v3"/>
    <property type="match status" value="1"/>
</dbReference>
<proteinExistence type="predicted"/>
<keyword evidence="1" id="KW-0378">Hydrolase</keyword>
<organism evidence="1 2">
    <name type="scientific">Thetidibacter halocola</name>
    <dbReference type="NCBI Taxonomy" id="2827239"/>
    <lineage>
        <taxon>Bacteria</taxon>
        <taxon>Pseudomonadati</taxon>
        <taxon>Pseudomonadota</taxon>
        <taxon>Alphaproteobacteria</taxon>
        <taxon>Rhodobacterales</taxon>
        <taxon>Roseobacteraceae</taxon>
        <taxon>Thetidibacter</taxon>
    </lineage>
</organism>
<keyword evidence="2" id="KW-1185">Reference proteome</keyword>
<evidence type="ECO:0000313" key="2">
    <source>
        <dbReference type="Proteomes" id="UP000681356"/>
    </source>
</evidence>
<sequence length="224" mass="23985">MTLRLVIFDVDGTLVDSQADILASMEAAFAEIGRPAPARTEVLGVVGLSLPGAIARLAGDESDDRLARMVEAYKTSYARLRHQNGAASSPLYDGIRPLLEALHARDDLLLGIATGKSRRGLEALLDTLDLRRFFVTAQCADDHPSKPHPSMLLTCLAETGIDAGRAVMIGDTSFDIDMARAARIRSVGVTWGYHPAPHLSGADRVVEDTAALGRVLDDLLELAT</sequence>
<dbReference type="InterPro" id="IPR036412">
    <property type="entry name" value="HAD-like_sf"/>
</dbReference>
<name>A0A8J7WIH0_9RHOB</name>
<gene>
    <name evidence="1" type="ORF">KB874_16225</name>
</gene>
<dbReference type="InterPro" id="IPR006439">
    <property type="entry name" value="HAD-SF_hydro_IA"/>
</dbReference>
<dbReference type="SFLD" id="SFLDG01129">
    <property type="entry name" value="C1.5:_HAD__Beta-PGM__Phosphata"/>
    <property type="match status" value="1"/>
</dbReference>
<dbReference type="GO" id="GO:0006281">
    <property type="term" value="P:DNA repair"/>
    <property type="evidence" value="ECO:0007669"/>
    <property type="project" value="TreeGrafter"/>
</dbReference>
<dbReference type="Gene3D" id="3.40.50.1000">
    <property type="entry name" value="HAD superfamily/HAD-like"/>
    <property type="match status" value="1"/>
</dbReference>
<accession>A0A8J7WIH0</accession>
<dbReference type="Proteomes" id="UP000681356">
    <property type="component" value="Unassembled WGS sequence"/>
</dbReference>
<reference evidence="1" key="1">
    <citation type="submission" date="2021-04" db="EMBL/GenBank/DDBJ databases">
        <authorList>
            <person name="Yoon J."/>
        </authorList>
    </citation>
    <scope>NUCLEOTIDE SEQUENCE</scope>
    <source>
        <strain evidence="1">KMU-90</strain>
    </source>
</reference>
<dbReference type="SFLD" id="SFLDS00003">
    <property type="entry name" value="Haloacid_Dehalogenase"/>
    <property type="match status" value="1"/>
</dbReference>
<dbReference type="InterPro" id="IPR050155">
    <property type="entry name" value="HAD-like_hydrolase_sf"/>
</dbReference>
<dbReference type="InterPro" id="IPR023214">
    <property type="entry name" value="HAD_sf"/>
</dbReference>
<dbReference type="InterPro" id="IPR023198">
    <property type="entry name" value="PGP-like_dom2"/>
</dbReference>
<dbReference type="PANTHER" id="PTHR43434">
    <property type="entry name" value="PHOSPHOGLYCOLATE PHOSPHATASE"/>
    <property type="match status" value="1"/>
</dbReference>
<protein>
    <submittedName>
        <fullName evidence="1">HAD-IA family hydrolase</fullName>
    </submittedName>
</protein>
<dbReference type="EMBL" id="JAGTUU010000006">
    <property type="protein sequence ID" value="MBS0125634.1"/>
    <property type="molecule type" value="Genomic_DNA"/>
</dbReference>
<dbReference type="GO" id="GO:0008967">
    <property type="term" value="F:phosphoglycolate phosphatase activity"/>
    <property type="evidence" value="ECO:0007669"/>
    <property type="project" value="TreeGrafter"/>
</dbReference>
<dbReference type="NCBIfam" id="TIGR01549">
    <property type="entry name" value="HAD-SF-IA-v1"/>
    <property type="match status" value="1"/>
</dbReference>
<comment type="caution">
    <text evidence="1">The sequence shown here is derived from an EMBL/GenBank/DDBJ whole genome shotgun (WGS) entry which is preliminary data.</text>
</comment>
<dbReference type="InterPro" id="IPR041492">
    <property type="entry name" value="HAD_2"/>
</dbReference>
<dbReference type="SUPFAM" id="SSF56784">
    <property type="entry name" value="HAD-like"/>
    <property type="match status" value="1"/>
</dbReference>
<dbReference type="Pfam" id="PF13419">
    <property type="entry name" value="HAD_2"/>
    <property type="match status" value="1"/>
</dbReference>
<dbReference type="PANTHER" id="PTHR43434:SF24">
    <property type="entry name" value="HYDROLASE-RELATED"/>
    <property type="match status" value="1"/>
</dbReference>
<dbReference type="Gene3D" id="1.10.150.240">
    <property type="entry name" value="Putative phosphatase, domain 2"/>
    <property type="match status" value="1"/>
</dbReference>
<dbReference type="AlphaFoldDB" id="A0A8J7WIH0"/>
<dbReference type="SFLD" id="SFLDG01135">
    <property type="entry name" value="C1.5.6:_HAD__Beta-PGM__Phospha"/>
    <property type="match status" value="1"/>
</dbReference>
<dbReference type="GO" id="GO:0005829">
    <property type="term" value="C:cytosol"/>
    <property type="evidence" value="ECO:0007669"/>
    <property type="project" value="TreeGrafter"/>
</dbReference>
<evidence type="ECO:0000313" key="1">
    <source>
        <dbReference type="EMBL" id="MBS0125634.1"/>
    </source>
</evidence>